<dbReference type="Proteomes" id="UP000217076">
    <property type="component" value="Unassembled WGS sequence"/>
</dbReference>
<reference evidence="4" key="1">
    <citation type="submission" date="2016-10" db="EMBL/GenBank/DDBJ databases">
        <authorList>
            <person name="Varghese N."/>
            <person name="Submissions S."/>
        </authorList>
    </citation>
    <scope>NUCLEOTIDE SEQUENCE [LARGE SCALE GENOMIC DNA]</scope>
    <source>
        <strain evidence="4">930I</strain>
    </source>
</reference>
<accession>A0A1G8EGN4</accession>
<name>A0A1G8EGN4_9PROT</name>
<evidence type="ECO:0000259" key="1">
    <source>
        <dbReference type="Pfam" id="PF00501"/>
    </source>
</evidence>
<dbReference type="InterPro" id="IPR045851">
    <property type="entry name" value="AMP-bd_C_sf"/>
</dbReference>
<dbReference type="Gene3D" id="3.40.50.12780">
    <property type="entry name" value="N-terminal domain of ligase-like"/>
    <property type="match status" value="1"/>
</dbReference>
<evidence type="ECO:0000259" key="2">
    <source>
        <dbReference type="Pfam" id="PF14535"/>
    </source>
</evidence>
<gene>
    <name evidence="3" type="ORF">SAMN05421742_11032</name>
</gene>
<dbReference type="PANTHER" id="PTHR43845">
    <property type="entry name" value="BLR5969 PROTEIN"/>
    <property type="match status" value="1"/>
</dbReference>
<proteinExistence type="predicted"/>
<dbReference type="InterPro" id="IPR028154">
    <property type="entry name" value="AMP-dep_Lig_C"/>
</dbReference>
<evidence type="ECO:0000313" key="3">
    <source>
        <dbReference type="EMBL" id="SDH68966.1"/>
    </source>
</evidence>
<feature type="domain" description="AMP-dependent ligase C-terminal" evidence="2">
    <location>
        <begin position="322"/>
        <end position="398"/>
    </location>
</feature>
<dbReference type="SUPFAM" id="SSF56801">
    <property type="entry name" value="Acetyl-CoA synthetase-like"/>
    <property type="match status" value="1"/>
</dbReference>
<dbReference type="PANTHER" id="PTHR43845:SF1">
    <property type="entry name" value="BLR5969 PROTEIN"/>
    <property type="match status" value="1"/>
</dbReference>
<feature type="domain" description="AMP-dependent synthetase/ligase" evidence="1">
    <location>
        <begin position="150"/>
        <end position="273"/>
    </location>
</feature>
<dbReference type="AlphaFoldDB" id="A0A1G8EGN4"/>
<organism evidence="3 4">
    <name type="scientific">Roseospirillum parvum</name>
    <dbReference type="NCBI Taxonomy" id="83401"/>
    <lineage>
        <taxon>Bacteria</taxon>
        <taxon>Pseudomonadati</taxon>
        <taxon>Pseudomonadota</taxon>
        <taxon>Alphaproteobacteria</taxon>
        <taxon>Rhodospirillales</taxon>
        <taxon>Rhodospirillaceae</taxon>
        <taxon>Roseospirillum</taxon>
    </lineage>
</organism>
<dbReference type="GO" id="GO:0016874">
    <property type="term" value="F:ligase activity"/>
    <property type="evidence" value="ECO:0007669"/>
    <property type="project" value="UniProtKB-KW"/>
</dbReference>
<dbReference type="OrthoDB" id="580775at2"/>
<keyword evidence="3" id="KW-0436">Ligase</keyword>
<dbReference type="InterPro" id="IPR042099">
    <property type="entry name" value="ANL_N_sf"/>
</dbReference>
<dbReference type="Gene3D" id="3.30.300.30">
    <property type="match status" value="1"/>
</dbReference>
<dbReference type="Pfam" id="PF14535">
    <property type="entry name" value="AMP-binding_C_2"/>
    <property type="match status" value="1"/>
</dbReference>
<dbReference type="Pfam" id="PF00501">
    <property type="entry name" value="AMP-binding"/>
    <property type="match status" value="1"/>
</dbReference>
<dbReference type="STRING" id="83401.SAMN05421742_11032"/>
<sequence length="409" mass="44023">MAHFDDLETRDPAQRQEELYAALPGLIAHAQSQTDHYAKALAGIDPDSITSPQALAGLPVTRKSQLIELQKANPPFGGLVARDRRIERIFQSPGPIFEPQGQNPNFWRAARALYAAGFRPGDLVHNSFAYHMTPGAWILDDGCRALGCTVFPGGVGNTEAQVQAIAGYGANAYAGTPSFLRVLLEKAREMKLDLASLKKAMVSGEALPPSLRQRIAELGVTVHQCYATADLGLIAYESEALEGMIVDEGVIVEIVRPGTGEPVAEGEVGEVVVTTFTPEYPLIRFATGDLSAVLPGTSPCGRTNTRIKGWMGRADQTTKVKGMFVHPEQVAEVVRRHTEIAKARLVVDSDDNHDRMTLKVEAEGVGQVLADAVAQSVQAVIKLKGQVEIVAPGSLPNDGKVIDDVRTYE</sequence>
<evidence type="ECO:0000313" key="4">
    <source>
        <dbReference type="Proteomes" id="UP000217076"/>
    </source>
</evidence>
<dbReference type="InterPro" id="IPR000873">
    <property type="entry name" value="AMP-dep_synth/lig_dom"/>
</dbReference>
<dbReference type="EMBL" id="FNCV01000010">
    <property type="protein sequence ID" value="SDH68966.1"/>
    <property type="molecule type" value="Genomic_DNA"/>
</dbReference>
<keyword evidence="4" id="KW-1185">Reference proteome</keyword>
<protein>
    <submittedName>
        <fullName evidence="3">Phenylacetate-CoA ligase</fullName>
    </submittedName>
</protein>
<dbReference type="RefSeq" id="WP_092620968.1">
    <property type="nucleotide sequence ID" value="NZ_FNCV01000010.1"/>
</dbReference>